<feature type="domain" description="RagB/SusD" evidence="6">
    <location>
        <begin position="371"/>
        <end position="463"/>
    </location>
</feature>
<evidence type="ECO:0000313" key="8">
    <source>
        <dbReference type="EMBL" id="SIO53098.1"/>
    </source>
</evidence>
<protein>
    <submittedName>
        <fullName evidence="8">SusD family protein</fullName>
    </submittedName>
</protein>
<dbReference type="OrthoDB" id="1097962at2"/>
<dbReference type="STRING" id="536979.SAMN04488055_5351"/>
<evidence type="ECO:0000259" key="6">
    <source>
        <dbReference type="Pfam" id="PF07980"/>
    </source>
</evidence>
<comment type="subcellular location">
    <subcellularLocation>
        <location evidence="1">Cell outer membrane</location>
    </subcellularLocation>
</comment>
<evidence type="ECO:0000256" key="4">
    <source>
        <dbReference type="ARBA" id="ARBA00023136"/>
    </source>
</evidence>
<dbReference type="Pfam" id="PF14322">
    <property type="entry name" value="SusD-like_3"/>
    <property type="match status" value="1"/>
</dbReference>
<keyword evidence="5" id="KW-0998">Cell outer membrane</keyword>
<name>A0A1N6K949_9BACT</name>
<evidence type="ECO:0000256" key="3">
    <source>
        <dbReference type="ARBA" id="ARBA00022729"/>
    </source>
</evidence>
<dbReference type="AlphaFoldDB" id="A0A1N6K949"/>
<dbReference type="Gene3D" id="1.25.40.390">
    <property type="match status" value="1"/>
</dbReference>
<dbReference type="Proteomes" id="UP000185003">
    <property type="component" value="Unassembled WGS sequence"/>
</dbReference>
<comment type="similarity">
    <text evidence="2">Belongs to the SusD family.</text>
</comment>
<evidence type="ECO:0000256" key="2">
    <source>
        <dbReference type="ARBA" id="ARBA00006275"/>
    </source>
</evidence>
<keyword evidence="4" id="KW-0472">Membrane</keyword>
<accession>A0A1N6K949</accession>
<dbReference type="RefSeq" id="WP_084185843.1">
    <property type="nucleotide sequence ID" value="NZ_FSRA01000002.1"/>
</dbReference>
<reference evidence="8 9" key="1">
    <citation type="submission" date="2016-11" db="EMBL/GenBank/DDBJ databases">
        <authorList>
            <person name="Jaros S."/>
            <person name="Januszkiewicz K."/>
            <person name="Wedrychowicz H."/>
        </authorList>
    </citation>
    <scope>NUCLEOTIDE SEQUENCE [LARGE SCALE GENOMIC DNA]</scope>
    <source>
        <strain evidence="8 9">DSM 24787</strain>
    </source>
</reference>
<evidence type="ECO:0000259" key="7">
    <source>
        <dbReference type="Pfam" id="PF14322"/>
    </source>
</evidence>
<dbReference type="PROSITE" id="PS51257">
    <property type="entry name" value="PROKAR_LIPOPROTEIN"/>
    <property type="match status" value="1"/>
</dbReference>
<evidence type="ECO:0000256" key="1">
    <source>
        <dbReference type="ARBA" id="ARBA00004442"/>
    </source>
</evidence>
<organism evidence="8 9">
    <name type="scientific">Chitinophaga niabensis</name>
    <dbReference type="NCBI Taxonomy" id="536979"/>
    <lineage>
        <taxon>Bacteria</taxon>
        <taxon>Pseudomonadati</taxon>
        <taxon>Bacteroidota</taxon>
        <taxon>Chitinophagia</taxon>
        <taxon>Chitinophagales</taxon>
        <taxon>Chitinophagaceae</taxon>
        <taxon>Chitinophaga</taxon>
    </lineage>
</organism>
<dbReference type="SUPFAM" id="SSF48452">
    <property type="entry name" value="TPR-like"/>
    <property type="match status" value="1"/>
</dbReference>
<dbReference type="InterPro" id="IPR033985">
    <property type="entry name" value="SusD-like_N"/>
</dbReference>
<keyword evidence="9" id="KW-1185">Reference proteome</keyword>
<dbReference type="Pfam" id="PF07980">
    <property type="entry name" value="SusD_RagB"/>
    <property type="match status" value="1"/>
</dbReference>
<dbReference type="InterPro" id="IPR011990">
    <property type="entry name" value="TPR-like_helical_dom_sf"/>
</dbReference>
<gene>
    <name evidence="8" type="ORF">SAMN04488055_5351</name>
</gene>
<dbReference type="EMBL" id="FSRA01000002">
    <property type="protein sequence ID" value="SIO53098.1"/>
    <property type="molecule type" value="Genomic_DNA"/>
</dbReference>
<evidence type="ECO:0000256" key="5">
    <source>
        <dbReference type="ARBA" id="ARBA00023237"/>
    </source>
</evidence>
<evidence type="ECO:0000313" key="9">
    <source>
        <dbReference type="Proteomes" id="UP000185003"/>
    </source>
</evidence>
<dbReference type="GO" id="GO:0009279">
    <property type="term" value="C:cell outer membrane"/>
    <property type="evidence" value="ECO:0007669"/>
    <property type="project" value="UniProtKB-SubCell"/>
</dbReference>
<keyword evidence="3" id="KW-0732">Signal</keyword>
<sequence>MQFSRKYSLICLLGVAISLASCKKWLDVKPRTQIKESEQFSTRQGFIDALFGLYQRTATDSLYGQSLSFGVLDVLAGRYENKTSTGNWYGNLARYNYTATTPGALNVERKISEIWGAAYSAIAQANYILKNIDNRRDILDDNTYNIIKGETIGMRAFLHFDLLRLYAPAYNTANAEKPAIPYMEQFTIMPQDRLTVAAVMNKCEKELLEAETLLAVNKDIDQIAGNQGSTSVDLFLMYRQNHLNYWAVKATLARLYLYKGDKVNALKYAKEVIDGKKFRFITAAEINNDAGSLASDMTFSSEHIFSIYVSDLRRVVEDIFKQSPNNNNDLRDLYSTLSKVEAMYEVTQPGYGTDLRIPGASKPLWTNATIVNILYVYTRKYHTDNQDNVKQRLIPVIRLSEMYYIAAEAAATPDEGLPYLNTVRVARGLPALATSATLEAEILKEYRKEFYGEGQLWYYFKRKNTVTIPDGVGNPMTEAKYIFPRPLAEIEFGK</sequence>
<dbReference type="InterPro" id="IPR012944">
    <property type="entry name" value="SusD_RagB_dom"/>
</dbReference>
<feature type="domain" description="SusD-like N-terminal" evidence="7">
    <location>
        <begin position="24"/>
        <end position="216"/>
    </location>
</feature>
<proteinExistence type="inferred from homology"/>